<protein>
    <submittedName>
        <fullName evidence="1">Uncharacterized protein</fullName>
    </submittedName>
</protein>
<dbReference type="AlphaFoldDB" id="A0AAV1RUJ1"/>
<dbReference type="EMBL" id="CAWUPB010001159">
    <property type="protein sequence ID" value="CAK7340040.1"/>
    <property type="molecule type" value="Genomic_DNA"/>
</dbReference>
<gene>
    <name evidence="1" type="ORF">DCAF_LOCUS15120</name>
</gene>
<reference evidence="1 2" key="1">
    <citation type="submission" date="2024-01" db="EMBL/GenBank/DDBJ databases">
        <authorList>
            <person name="Waweru B."/>
        </authorList>
    </citation>
    <scope>NUCLEOTIDE SEQUENCE [LARGE SCALE GENOMIC DNA]</scope>
</reference>
<accession>A0AAV1RUJ1</accession>
<dbReference type="Proteomes" id="UP001314170">
    <property type="component" value="Unassembled WGS sequence"/>
</dbReference>
<sequence length="90" mass="10214">MSPYGRCRYRIGLDSLRWPLEFCFNEALECWTIIIYEVRRRVGLSRRASGCEVIIGVMMVLDGGKRSEGMDVGDEVFSGDGDWKVEGVMS</sequence>
<proteinExistence type="predicted"/>
<comment type="caution">
    <text evidence="1">The sequence shown here is derived from an EMBL/GenBank/DDBJ whole genome shotgun (WGS) entry which is preliminary data.</text>
</comment>
<evidence type="ECO:0000313" key="1">
    <source>
        <dbReference type="EMBL" id="CAK7340040.1"/>
    </source>
</evidence>
<keyword evidence="2" id="KW-1185">Reference proteome</keyword>
<organism evidence="1 2">
    <name type="scientific">Dovyalis caffra</name>
    <dbReference type="NCBI Taxonomy" id="77055"/>
    <lineage>
        <taxon>Eukaryota</taxon>
        <taxon>Viridiplantae</taxon>
        <taxon>Streptophyta</taxon>
        <taxon>Embryophyta</taxon>
        <taxon>Tracheophyta</taxon>
        <taxon>Spermatophyta</taxon>
        <taxon>Magnoliopsida</taxon>
        <taxon>eudicotyledons</taxon>
        <taxon>Gunneridae</taxon>
        <taxon>Pentapetalae</taxon>
        <taxon>rosids</taxon>
        <taxon>fabids</taxon>
        <taxon>Malpighiales</taxon>
        <taxon>Salicaceae</taxon>
        <taxon>Flacourtieae</taxon>
        <taxon>Dovyalis</taxon>
    </lineage>
</organism>
<evidence type="ECO:0000313" key="2">
    <source>
        <dbReference type="Proteomes" id="UP001314170"/>
    </source>
</evidence>
<name>A0AAV1RUJ1_9ROSI</name>